<reference evidence="3" key="1">
    <citation type="journal article" date="2020" name="Fungal Divers.">
        <title>Resolving the Mortierellaceae phylogeny through synthesis of multi-gene phylogenetics and phylogenomics.</title>
        <authorList>
            <person name="Vandepol N."/>
            <person name="Liber J."/>
            <person name="Desiro A."/>
            <person name="Na H."/>
            <person name="Kennedy M."/>
            <person name="Barry K."/>
            <person name="Grigoriev I.V."/>
            <person name="Miller A.N."/>
            <person name="O'Donnell K."/>
            <person name="Stajich J.E."/>
            <person name="Bonito G."/>
        </authorList>
    </citation>
    <scope>NUCLEOTIDE SEQUENCE</scope>
    <source>
        <strain evidence="3">MES-2147</strain>
    </source>
</reference>
<feature type="compositionally biased region" description="Gly residues" evidence="1">
    <location>
        <begin position="49"/>
        <end position="59"/>
    </location>
</feature>
<dbReference type="Proteomes" id="UP000749646">
    <property type="component" value="Unassembled WGS sequence"/>
</dbReference>
<gene>
    <name evidence="3" type="ORF">BGZ65_003296</name>
</gene>
<dbReference type="EMBL" id="JAAAHW010000508">
    <property type="protein sequence ID" value="KAG0001667.1"/>
    <property type="molecule type" value="Genomic_DNA"/>
</dbReference>
<keyword evidence="4" id="KW-1185">Reference proteome</keyword>
<feature type="compositionally biased region" description="Low complexity" evidence="1">
    <location>
        <begin position="29"/>
        <end position="48"/>
    </location>
</feature>
<organism evidence="3 4">
    <name type="scientific">Modicella reniformis</name>
    <dbReference type="NCBI Taxonomy" id="1440133"/>
    <lineage>
        <taxon>Eukaryota</taxon>
        <taxon>Fungi</taxon>
        <taxon>Fungi incertae sedis</taxon>
        <taxon>Mucoromycota</taxon>
        <taxon>Mortierellomycotina</taxon>
        <taxon>Mortierellomycetes</taxon>
        <taxon>Mortierellales</taxon>
        <taxon>Mortierellaceae</taxon>
        <taxon>Modicella</taxon>
    </lineage>
</organism>
<feature type="domain" description="DDE-1" evidence="2">
    <location>
        <begin position="147"/>
        <end position="313"/>
    </location>
</feature>
<dbReference type="PANTHER" id="PTHR19303:SF73">
    <property type="entry name" value="PROTEIN PDC2"/>
    <property type="match status" value="1"/>
</dbReference>
<feature type="region of interest" description="Disordered" evidence="1">
    <location>
        <begin position="1"/>
        <end position="91"/>
    </location>
</feature>
<evidence type="ECO:0000313" key="4">
    <source>
        <dbReference type="Proteomes" id="UP000749646"/>
    </source>
</evidence>
<dbReference type="PANTHER" id="PTHR19303">
    <property type="entry name" value="TRANSPOSON"/>
    <property type="match status" value="1"/>
</dbReference>
<evidence type="ECO:0000313" key="3">
    <source>
        <dbReference type="EMBL" id="KAG0001667.1"/>
    </source>
</evidence>
<comment type="caution">
    <text evidence="3">The sequence shown here is derived from an EMBL/GenBank/DDBJ whole genome shotgun (WGS) entry which is preliminary data.</text>
</comment>
<dbReference type="OrthoDB" id="125347at2759"/>
<dbReference type="GO" id="GO:0005634">
    <property type="term" value="C:nucleus"/>
    <property type="evidence" value="ECO:0007669"/>
    <property type="project" value="TreeGrafter"/>
</dbReference>
<dbReference type="Pfam" id="PF03184">
    <property type="entry name" value="DDE_1"/>
    <property type="match status" value="1"/>
</dbReference>
<accession>A0A9P6MI26</accession>
<sequence length="404" mass="44347">MPKVRRDQQESDASSSSKQSQTRRRVSKTGPTATTTTTTATTTTTTAGRGRGVGSGRGGAATAAAAAAAGGGRDNKNSSSKVVDESDSKDQEGYRALVEAQLLAFEPKDIYHCDEVVLDSDSFRKKKTLYFAADGPPPVYQSTGKTSFVVLLCSNASGSDKREPFVPSLKTNNESSSSTSNSASDKITQSQFDQWVKELDQDLQQQDRKIALLVHHNNKAAIAIMASETLSNITILRLPRNTTSFNRPLNLRIIRSFKTCYSEEQTIQAIRGIESLSSSSSSSSSSSTPNDVHFSSIVNSWNKVPQSLIRDGFVGAVVIPDRHKDHLRNLPVESKKDQAIRLWDDLMKKQPDMEGFYKEQDLSTLRSNTWQSSGISSFLGSMIDNALQDDKFRSYFKNPPPKKK</sequence>
<name>A0A9P6MI26_9FUNG</name>
<proteinExistence type="predicted"/>
<dbReference type="AlphaFoldDB" id="A0A9P6MI26"/>
<dbReference type="GO" id="GO:0003677">
    <property type="term" value="F:DNA binding"/>
    <property type="evidence" value="ECO:0007669"/>
    <property type="project" value="TreeGrafter"/>
</dbReference>
<feature type="compositionally biased region" description="Basic and acidic residues" evidence="1">
    <location>
        <begin position="82"/>
        <end position="91"/>
    </location>
</feature>
<feature type="compositionally biased region" description="Low complexity" evidence="1">
    <location>
        <begin position="172"/>
        <end position="184"/>
    </location>
</feature>
<feature type="compositionally biased region" description="Low complexity" evidence="1">
    <location>
        <begin position="11"/>
        <end position="20"/>
    </location>
</feature>
<dbReference type="InterPro" id="IPR004875">
    <property type="entry name" value="DDE_SF_endonuclease_dom"/>
</dbReference>
<evidence type="ECO:0000256" key="1">
    <source>
        <dbReference type="SAM" id="MobiDB-lite"/>
    </source>
</evidence>
<dbReference type="InterPro" id="IPR050863">
    <property type="entry name" value="CenT-Element_Derived"/>
</dbReference>
<protein>
    <recommendedName>
        <fullName evidence="2">DDE-1 domain-containing protein</fullName>
    </recommendedName>
</protein>
<evidence type="ECO:0000259" key="2">
    <source>
        <dbReference type="Pfam" id="PF03184"/>
    </source>
</evidence>
<feature type="region of interest" description="Disordered" evidence="1">
    <location>
        <begin position="158"/>
        <end position="186"/>
    </location>
</feature>